<dbReference type="PANTHER" id="PTHR43537:SF24">
    <property type="entry name" value="GLUCONATE OPERON TRANSCRIPTIONAL REPRESSOR"/>
    <property type="match status" value="1"/>
</dbReference>
<dbReference type="PRINTS" id="PR00035">
    <property type="entry name" value="HTHGNTR"/>
</dbReference>
<keyword evidence="3" id="KW-0804">Transcription</keyword>
<dbReference type="AlphaFoldDB" id="A0A1V0BGC7"/>
<dbReference type="Gene3D" id="1.10.10.10">
    <property type="entry name" value="Winged helix-like DNA-binding domain superfamily/Winged helix DNA-binding domain"/>
    <property type="match status" value="1"/>
</dbReference>
<dbReference type="SMART" id="SM00345">
    <property type="entry name" value="HTH_GNTR"/>
    <property type="match status" value="1"/>
</dbReference>
<name>A0A1V0BGC7_9BURK</name>
<dbReference type="PANTHER" id="PTHR43537">
    <property type="entry name" value="TRANSCRIPTIONAL REGULATOR, GNTR FAMILY"/>
    <property type="match status" value="1"/>
</dbReference>
<dbReference type="InterPro" id="IPR036390">
    <property type="entry name" value="WH_DNA-bd_sf"/>
</dbReference>
<dbReference type="Proteomes" id="UP000242792">
    <property type="component" value="Chromosome"/>
</dbReference>
<dbReference type="SUPFAM" id="SSF46785">
    <property type="entry name" value="Winged helix' DNA-binding domain"/>
    <property type="match status" value="1"/>
</dbReference>
<evidence type="ECO:0000256" key="3">
    <source>
        <dbReference type="ARBA" id="ARBA00023163"/>
    </source>
</evidence>
<protein>
    <submittedName>
        <fullName evidence="5">GntR family transcriptional regulator</fullName>
    </submittedName>
</protein>
<feature type="domain" description="HTH gntR-type" evidence="4">
    <location>
        <begin position="26"/>
        <end position="93"/>
    </location>
</feature>
<proteinExistence type="predicted"/>
<keyword evidence="1" id="KW-0805">Transcription regulation</keyword>
<dbReference type="GO" id="GO:0003700">
    <property type="term" value="F:DNA-binding transcription factor activity"/>
    <property type="evidence" value="ECO:0007669"/>
    <property type="project" value="InterPro"/>
</dbReference>
<dbReference type="KEGG" id="cke:B5M06_12865"/>
<dbReference type="Pfam" id="PF00392">
    <property type="entry name" value="GntR"/>
    <property type="match status" value="1"/>
</dbReference>
<accession>A0A1V0BGC7</accession>
<dbReference type="EMBL" id="CP020121">
    <property type="protein sequence ID" value="AQZ99003.1"/>
    <property type="molecule type" value="Genomic_DNA"/>
</dbReference>
<sequence>MAAFHCRSAVALHDRLMSVSFTPQPQTLSAAIADRLRQEVLQGQWSPGETINDGMLAARYGVQRAPVREAMQQLSQEGLLCACTPHGMTLASPSPAQIAEAQELQALLQHYLNQHQAVDDGLAQRMLTMASQRMQLAALHA</sequence>
<dbReference type="OrthoDB" id="8631299at2"/>
<gene>
    <name evidence="5" type="ORF">B5M06_12865</name>
</gene>
<dbReference type="CDD" id="cd07377">
    <property type="entry name" value="WHTH_GntR"/>
    <property type="match status" value="1"/>
</dbReference>
<organism evidence="5 6">
    <name type="scientific">Comamonas kerstersii</name>
    <dbReference type="NCBI Taxonomy" id="225992"/>
    <lineage>
        <taxon>Bacteria</taxon>
        <taxon>Pseudomonadati</taxon>
        <taxon>Pseudomonadota</taxon>
        <taxon>Betaproteobacteria</taxon>
        <taxon>Burkholderiales</taxon>
        <taxon>Comamonadaceae</taxon>
        <taxon>Comamonas</taxon>
    </lineage>
</organism>
<evidence type="ECO:0000313" key="5">
    <source>
        <dbReference type="EMBL" id="AQZ99003.1"/>
    </source>
</evidence>
<evidence type="ECO:0000256" key="1">
    <source>
        <dbReference type="ARBA" id="ARBA00023015"/>
    </source>
</evidence>
<keyword evidence="2" id="KW-0238">DNA-binding</keyword>
<dbReference type="InterPro" id="IPR036388">
    <property type="entry name" value="WH-like_DNA-bd_sf"/>
</dbReference>
<dbReference type="GO" id="GO:0003677">
    <property type="term" value="F:DNA binding"/>
    <property type="evidence" value="ECO:0007669"/>
    <property type="project" value="UniProtKB-KW"/>
</dbReference>
<evidence type="ECO:0000256" key="2">
    <source>
        <dbReference type="ARBA" id="ARBA00023125"/>
    </source>
</evidence>
<reference evidence="5 6" key="1">
    <citation type="submission" date="2017-03" db="EMBL/GenBank/DDBJ databases">
        <title>Rapid Whole Genome Sequencing of Comamonas kerstersii Causing Continuous ambulatory Peritoneal Dialysis-Associated Peritonitis.</title>
        <authorList>
            <person name="Zheng B."/>
        </authorList>
    </citation>
    <scope>NUCLEOTIDE SEQUENCE [LARGE SCALE GENOMIC DNA]</scope>
    <source>
        <strain evidence="5 6">8943</strain>
    </source>
</reference>
<dbReference type="PROSITE" id="PS50949">
    <property type="entry name" value="HTH_GNTR"/>
    <property type="match status" value="1"/>
</dbReference>
<evidence type="ECO:0000313" key="6">
    <source>
        <dbReference type="Proteomes" id="UP000242792"/>
    </source>
</evidence>
<dbReference type="InterPro" id="IPR000524">
    <property type="entry name" value="Tscrpt_reg_HTH_GntR"/>
</dbReference>
<evidence type="ECO:0000259" key="4">
    <source>
        <dbReference type="PROSITE" id="PS50949"/>
    </source>
</evidence>